<name>A0A318IQZ0_9BURK</name>
<dbReference type="RefSeq" id="WP_110257922.1">
    <property type="nucleotide sequence ID" value="NZ_QJKB01000015.1"/>
</dbReference>
<dbReference type="AlphaFoldDB" id="A0A318IQZ0"/>
<evidence type="ECO:0000313" key="1">
    <source>
        <dbReference type="EMBL" id="PXX37795.1"/>
    </source>
</evidence>
<dbReference type="Proteomes" id="UP000247792">
    <property type="component" value="Unassembled WGS sequence"/>
</dbReference>
<accession>A0A318IQZ0</accession>
<dbReference type="EMBL" id="QJKB01000015">
    <property type="protein sequence ID" value="PXX37795.1"/>
    <property type="molecule type" value="Genomic_DNA"/>
</dbReference>
<sequence>MSTDREIAERVKHLQKSARDFGLIEIPGYTDWSNRKLAEGESEALIANLDARSMWLTPEEVENIGEADFDELLDDLKCQFGE</sequence>
<organism evidence="1 2">
    <name type="scientific">Undibacterium pigrum</name>
    <dbReference type="NCBI Taxonomy" id="401470"/>
    <lineage>
        <taxon>Bacteria</taxon>
        <taxon>Pseudomonadati</taxon>
        <taxon>Pseudomonadota</taxon>
        <taxon>Betaproteobacteria</taxon>
        <taxon>Burkholderiales</taxon>
        <taxon>Oxalobacteraceae</taxon>
        <taxon>Undibacterium</taxon>
    </lineage>
</organism>
<keyword evidence="2" id="KW-1185">Reference proteome</keyword>
<reference evidence="1 2" key="1">
    <citation type="submission" date="2018-05" db="EMBL/GenBank/DDBJ databases">
        <title>Genomic Encyclopedia of Type Strains, Phase IV (KMG-IV): sequencing the most valuable type-strain genomes for metagenomic binning, comparative biology and taxonomic classification.</title>
        <authorList>
            <person name="Goeker M."/>
        </authorList>
    </citation>
    <scope>NUCLEOTIDE SEQUENCE [LARGE SCALE GENOMIC DNA]</scope>
    <source>
        <strain evidence="1 2">DSM 19792</strain>
    </source>
</reference>
<dbReference type="OrthoDB" id="9182451at2"/>
<protein>
    <submittedName>
        <fullName evidence="1">Uncharacterized protein</fullName>
    </submittedName>
</protein>
<proteinExistence type="predicted"/>
<comment type="caution">
    <text evidence="1">The sequence shown here is derived from an EMBL/GenBank/DDBJ whole genome shotgun (WGS) entry which is preliminary data.</text>
</comment>
<evidence type="ECO:0000313" key="2">
    <source>
        <dbReference type="Proteomes" id="UP000247792"/>
    </source>
</evidence>
<gene>
    <name evidence="1" type="ORF">DFR42_11545</name>
</gene>